<comment type="caution">
    <text evidence="7">The sequence shown here is derived from an EMBL/GenBank/DDBJ whole genome shotgun (WGS) entry which is preliminary data.</text>
</comment>
<evidence type="ECO:0000256" key="3">
    <source>
        <dbReference type="ARBA" id="ARBA00022989"/>
    </source>
</evidence>
<evidence type="ECO:0000313" key="7">
    <source>
        <dbReference type="EMBL" id="KAJ3571989.1"/>
    </source>
</evidence>
<protein>
    <recommendedName>
        <fullName evidence="9">DUF829-domain-containing protein</fullName>
    </recommendedName>
</protein>
<organism evidence="7 8">
    <name type="scientific">Leucocoprinus birnbaumii</name>
    <dbReference type="NCBI Taxonomy" id="56174"/>
    <lineage>
        <taxon>Eukaryota</taxon>
        <taxon>Fungi</taxon>
        <taxon>Dikarya</taxon>
        <taxon>Basidiomycota</taxon>
        <taxon>Agaricomycotina</taxon>
        <taxon>Agaricomycetes</taxon>
        <taxon>Agaricomycetidae</taxon>
        <taxon>Agaricales</taxon>
        <taxon>Agaricineae</taxon>
        <taxon>Agaricaceae</taxon>
        <taxon>Leucocoprinus</taxon>
    </lineage>
</organism>
<dbReference type="GO" id="GO:0031965">
    <property type="term" value="C:nuclear membrane"/>
    <property type="evidence" value="ECO:0007669"/>
    <property type="project" value="UniProtKB-SubCell"/>
</dbReference>
<reference evidence="7" key="1">
    <citation type="submission" date="2022-07" db="EMBL/GenBank/DDBJ databases">
        <title>Genome Sequence of Leucocoprinus birnbaumii.</title>
        <authorList>
            <person name="Buettner E."/>
        </authorList>
    </citation>
    <scope>NUCLEOTIDE SEQUENCE</scope>
    <source>
        <strain evidence="7">VT141</strain>
    </source>
</reference>
<comment type="subcellular location">
    <subcellularLocation>
        <location evidence="6">Endomembrane system</location>
        <topology evidence="6">Single-pass membrane protein</topology>
    </subcellularLocation>
    <subcellularLocation>
        <location evidence="1">Nucleus membrane</location>
    </subcellularLocation>
</comment>
<evidence type="ECO:0000256" key="5">
    <source>
        <dbReference type="ARBA" id="ARBA00023242"/>
    </source>
</evidence>
<evidence type="ECO:0000256" key="2">
    <source>
        <dbReference type="ARBA" id="ARBA00022692"/>
    </source>
</evidence>
<name>A0AAD5VY12_9AGAR</name>
<evidence type="ECO:0000256" key="6">
    <source>
        <dbReference type="ARBA" id="ARBA00037847"/>
    </source>
</evidence>
<accession>A0AAD5VY12</accession>
<evidence type="ECO:0000256" key="1">
    <source>
        <dbReference type="ARBA" id="ARBA00004126"/>
    </source>
</evidence>
<evidence type="ECO:0000256" key="4">
    <source>
        <dbReference type="ARBA" id="ARBA00023136"/>
    </source>
</evidence>
<keyword evidence="2" id="KW-0812">Transmembrane</keyword>
<proteinExistence type="predicted"/>
<dbReference type="Proteomes" id="UP001213000">
    <property type="component" value="Unassembled WGS sequence"/>
</dbReference>
<evidence type="ECO:0000313" key="8">
    <source>
        <dbReference type="Proteomes" id="UP001213000"/>
    </source>
</evidence>
<dbReference type="InterPro" id="IPR008547">
    <property type="entry name" value="DUF829_TMEM53"/>
</dbReference>
<dbReference type="PANTHER" id="PTHR12265:SF30">
    <property type="entry name" value="TRANSMEMBRANE PROTEIN 53"/>
    <property type="match status" value="1"/>
</dbReference>
<keyword evidence="3" id="KW-1133">Transmembrane helix</keyword>
<evidence type="ECO:0008006" key="9">
    <source>
        <dbReference type="Google" id="ProtNLM"/>
    </source>
</evidence>
<dbReference type="PANTHER" id="PTHR12265">
    <property type="entry name" value="TRANSMEMBRANE PROTEIN 53"/>
    <property type="match status" value="1"/>
</dbReference>
<sequence length="305" mass="34077">MSLSADETHFVTIGKGIHVFRPQSTTIVEPTHPTLVLIFGWMGARLPHLHKYTSVYREMYPNTTILLVQSEPSFFWSTECLQRKALAPVVGVLGAVGCIPPSPQNERKAPNPPIDRPRILVHVFSNGGCFQMVTLGKLLDSHQAKSITSTGSTSVVIFDSCPGSGSFKGSQQAFASVVRNPMARLLVKVVVTVLFCIQFVMKQVLRRQAYFQAMKTRLNNPDVLPWTSKATPRLYLYSEGDDLVEVNAVEDHMRSGRENGYAISAEKFGKESKHVSHVRTDPQRYWAAIRRLWKEALGLGEDSYD</sequence>
<gene>
    <name evidence="7" type="ORF">NP233_g3397</name>
</gene>
<dbReference type="Pfam" id="PF05705">
    <property type="entry name" value="DUF829"/>
    <property type="match status" value="1"/>
</dbReference>
<dbReference type="AlphaFoldDB" id="A0AAD5VY12"/>
<keyword evidence="4" id="KW-0472">Membrane</keyword>
<dbReference type="EMBL" id="JANIEX010000162">
    <property type="protein sequence ID" value="KAJ3571989.1"/>
    <property type="molecule type" value="Genomic_DNA"/>
</dbReference>
<keyword evidence="5" id="KW-0539">Nucleus</keyword>
<keyword evidence="8" id="KW-1185">Reference proteome</keyword>